<keyword evidence="2" id="KW-1185">Reference proteome</keyword>
<evidence type="ECO:0000313" key="1">
    <source>
        <dbReference type="EMBL" id="EFJ35765.1"/>
    </source>
</evidence>
<name>D8QX74_SELML</name>
<dbReference type="AlphaFoldDB" id="D8QX74"/>
<dbReference type="Proteomes" id="UP000001514">
    <property type="component" value="Unassembled WGS sequence"/>
</dbReference>
<accession>D8QX74</accession>
<reference evidence="1 2" key="1">
    <citation type="journal article" date="2011" name="Science">
        <title>The Selaginella genome identifies genetic changes associated with the evolution of vascular plants.</title>
        <authorList>
            <person name="Banks J.A."/>
            <person name="Nishiyama T."/>
            <person name="Hasebe M."/>
            <person name="Bowman J.L."/>
            <person name="Gribskov M."/>
            <person name="dePamphilis C."/>
            <person name="Albert V.A."/>
            <person name="Aono N."/>
            <person name="Aoyama T."/>
            <person name="Ambrose B.A."/>
            <person name="Ashton N.W."/>
            <person name="Axtell M.J."/>
            <person name="Barker E."/>
            <person name="Barker M.S."/>
            <person name="Bennetzen J.L."/>
            <person name="Bonawitz N.D."/>
            <person name="Chapple C."/>
            <person name="Cheng C."/>
            <person name="Correa L.G."/>
            <person name="Dacre M."/>
            <person name="DeBarry J."/>
            <person name="Dreyer I."/>
            <person name="Elias M."/>
            <person name="Engstrom E.M."/>
            <person name="Estelle M."/>
            <person name="Feng L."/>
            <person name="Finet C."/>
            <person name="Floyd S.K."/>
            <person name="Frommer W.B."/>
            <person name="Fujita T."/>
            <person name="Gramzow L."/>
            <person name="Gutensohn M."/>
            <person name="Harholt J."/>
            <person name="Hattori M."/>
            <person name="Heyl A."/>
            <person name="Hirai T."/>
            <person name="Hiwatashi Y."/>
            <person name="Ishikawa M."/>
            <person name="Iwata M."/>
            <person name="Karol K.G."/>
            <person name="Koehler B."/>
            <person name="Kolukisaoglu U."/>
            <person name="Kubo M."/>
            <person name="Kurata T."/>
            <person name="Lalonde S."/>
            <person name="Li K."/>
            <person name="Li Y."/>
            <person name="Litt A."/>
            <person name="Lyons E."/>
            <person name="Manning G."/>
            <person name="Maruyama T."/>
            <person name="Michael T.P."/>
            <person name="Mikami K."/>
            <person name="Miyazaki S."/>
            <person name="Morinaga S."/>
            <person name="Murata T."/>
            <person name="Mueller-Roeber B."/>
            <person name="Nelson D.R."/>
            <person name="Obara M."/>
            <person name="Oguri Y."/>
            <person name="Olmstead R.G."/>
            <person name="Onodera N."/>
            <person name="Petersen B.L."/>
            <person name="Pils B."/>
            <person name="Prigge M."/>
            <person name="Rensing S.A."/>
            <person name="Riano-Pachon D.M."/>
            <person name="Roberts A.W."/>
            <person name="Sato Y."/>
            <person name="Scheller H.V."/>
            <person name="Schulz B."/>
            <person name="Schulz C."/>
            <person name="Shakirov E.V."/>
            <person name="Shibagaki N."/>
            <person name="Shinohara N."/>
            <person name="Shippen D.E."/>
            <person name="Soerensen I."/>
            <person name="Sotooka R."/>
            <person name="Sugimoto N."/>
            <person name="Sugita M."/>
            <person name="Sumikawa N."/>
            <person name="Tanurdzic M."/>
            <person name="Theissen G."/>
            <person name="Ulvskov P."/>
            <person name="Wakazuki S."/>
            <person name="Weng J.K."/>
            <person name="Willats W.W."/>
            <person name="Wipf D."/>
            <person name="Wolf P.G."/>
            <person name="Yang L."/>
            <person name="Zimmer A.D."/>
            <person name="Zhu Q."/>
            <person name="Mitros T."/>
            <person name="Hellsten U."/>
            <person name="Loque D."/>
            <person name="Otillar R."/>
            <person name="Salamov A."/>
            <person name="Schmutz J."/>
            <person name="Shapiro H."/>
            <person name="Lindquist E."/>
            <person name="Lucas S."/>
            <person name="Rokhsar D."/>
            <person name="Grigoriev I.V."/>
        </authorList>
    </citation>
    <scope>NUCLEOTIDE SEQUENCE [LARGE SCALE GENOMIC DNA]</scope>
</reference>
<sequence>MSRAEKSGSAPDMELCESVSVLRFGSFTSGGLPVKAQVHALDAAQLGEGPCQRVRETITGEADELEVLEAGDAVWDAKLARDESQAPHTGSCEKSQLARKFEPGRSWRLLRMSLRAETSNESSHRRADVCWTRMEVM</sequence>
<dbReference type="HOGENOM" id="CLU_1868663_0_0_1"/>
<organism evidence="2">
    <name type="scientific">Selaginella moellendorffii</name>
    <name type="common">Spikemoss</name>
    <dbReference type="NCBI Taxonomy" id="88036"/>
    <lineage>
        <taxon>Eukaryota</taxon>
        <taxon>Viridiplantae</taxon>
        <taxon>Streptophyta</taxon>
        <taxon>Embryophyta</taxon>
        <taxon>Tracheophyta</taxon>
        <taxon>Lycopodiopsida</taxon>
        <taxon>Selaginellales</taxon>
        <taxon>Selaginellaceae</taxon>
        <taxon>Selaginella</taxon>
    </lineage>
</organism>
<evidence type="ECO:0000313" key="2">
    <source>
        <dbReference type="Proteomes" id="UP000001514"/>
    </source>
</evidence>
<dbReference type="KEGG" id="smo:SELMODRAFT_405394"/>
<gene>
    <name evidence="1" type="ORF">SELMODRAFT_405394</name>
</gene>
<protein>
    <submittedName>
        <fullName evidence="1">Uncharacterized protein</fullName>
    </submittedName>
</protein>
<dbReference type="EMBL" id="GL377568">
    <property type="protein sequence ID" value="EFJ35765.1"/>
    <property type="molecule type" value="Genomic_DNA"/>
</dbReference>
<dbReference type="Gramene" id="EFJ35765">
    <property type="protein sequence ID" value="EFJ35765"/>
    <property type="gene ID" value="SELMODRAFT_405394"/>
</dbReference>
<proteinExistence type="predicted"/>
<dbReference type="InParanoid" id="D8QX74"/>